<dbReference type="PRINTS" id="PR00509">
    <property type="entry name" value="PGMPMM"/>
</dbReference>
<dbReference type="KEGG" id="geo:Geob_3051"/>
<gene>
    <name evidence="11" type="ordered locus">Geob_3051</name>
</gene>
<reference evidence="11 12" key="1">
    <citation type="submission" date="2009-01" db="EMBL/GenBank/DDBJ databases">
        <title>Complete sequence of Geobacter sp. FRC-32.</title>
        <authorList>
            <consortium name="US DOE Joint Genome Institute"/>
            <person name="Lucas S."/>
            <person name="Copeland A."/>
            <person name="Lapidus A."/>
            <person name="Glavina del Rio T."/>
            <person name="Dalin E."/>
            <person name="Tice H."/>
            <person name="Bruce D."/>
            <person name="Goodwin L."/>
            <person name="Pitluck S."/>
            <person name="Saunders E."/>
            <person name="Brettin T."/>
            <person name="Detter J.C."/>
            <person name="Han C."/>
            <person name="Larimer F."/>
            <person name="Land M."/>
            <person name="Hauser L."/>
            <person name="Kyrpides N."/>
            <person name="Ovchinnikova G."/>
            <person name="Kostka J."/>
            <person name="Richardson P."/>
        </authorList>
    </citation>
    <scope>NUCLEOTIDE SEQUENCE [LARGE SCALE GENOMIC DNA]</scope>
    <source>
        <strain evidence="12">DSM 22248 / JCM 15807 / FRC-32</strain>
    </source>
</reference>
<evidence type="ECO:0000259" key="10">
    <source>
        <dbReference type="Pfam" id="PF02880"/>
    </source>
</evidence>
<keyword evidence="6" id="KW-0413">Isomerase</keyword>
<dbReference type="InterPro" id="IPR005841">
    <property type="entry name" value="Alpha-D-phosphohexomutase_SF"/>
</dbReference>
<evidence type="ECO:0000256" key="1">
    <source>
        <dbReference type="ARBA" id="ARBA00001946"/>
    </source>
</evidence>
<dbReference type="Pfam" id="PF02879">
    <property type="entry name" value="PGM_PMM_II"/>
    <property type="match status" value="1"/>
</dbReference>
<comment type="similarity">
    <text evidence="2">Belongs to the phosphohexose mutase family.</text>
</comment>
<evidence type="ECO:0000256" key="5">
    <source>
        <dbReference type="ARBA" id="ARBA00022842"/>
    </source>
</evidence>
<keyword evidence="4" id="KW-0479">Metal-binding</keyword>
<dbReference type="CDD" id="cd05800">
    <property type="entry name" value="PGM_like2"/>
    <property type="match status" value="1"/>
</dbReference>
<dbReference type="PANTHER" id="PTHR45745">
    <property type="entry name" value="PHOSPHOMANNOMUTASE 45A"/>
    <property type="match status" value="1"/>
</dbReference>
<organism evidence="11 12">
    <name type="scientific">Geotalea daltonii (strain DSM 22248 / JCM 15807 / FRC-32)</name>
    <name type="common">Geobacter daltonii</name>
    <dbReference type="NCBI Taxonomy" id="316067"/>
    <lineage>
        <taxon>Bacteria</taxon>
        <taxon>Pseudomonadati</taxon>
        <taxon>Thermodesulfobacteriota</taxon>
        <taxon>Desulfuromonadia</taxon>
        <taxon>Geobacterales</taxon>
        <taxon>Geobacteraceae</taxon>
        <taxon>Geotalea</taxon>
    </lineage>
</organism>
<dbReference type="InterPro" id="IPR005844">
    <property type="entry name" value="A-D-PHexomutase_a/b/a-I"/>
</dbReference>
<dbReference type="RefSeq" id="WP_012648122.1">
    <property type="nucleotide sequence ID" value="NC_011979.1"/>
</dbReference>
<dbReference type="GO" id="GO:0046872">
    <property type="term" value="F:metal ion binding"/>
    <property type="evidence" value="ECO:0007669"/>
    <property type="project" value="UniProtKB-KW"/>
</dbReference>
<dbReference type="STRING" id="316067.Geob_3051"/>
<dbReference type="InterPro" id="IPR036900">
    <property type="entry name" value="A-D-PHexomutase_C_sf"/>
</dbReference>
<sequence length="472" mass="51629">MQRISFGTSGWRGIVCDDFIFENVKVVTQAIADNVIAAGEKEKGVIVGYDSRFMGEQFANEAARVLTGAGIRTFLCTRDTPTPVIAFEILRRKAAGAINFTASHNPPEYNGIKFSPSWGGPALPETTRDIERRANEMLGEVCYKECDLDDARRDGKLVEIDPLQTYLDDLSTKVDFAAIARLGKVAVNPLYGTGRGYLAEPLRAHGVDVVVINEHRDPYFGGFPPEPSEKYIQDFINLVKSDPEIKLGIATDGDADRFGIVDEDGSFIEPNYIIALLLDYLVRVRGLKGGVARSVATSSLVDAVAAKHGIEVFETPVGFKYIGELISRDKIIIGGEESAGLTIKGHVPEKDGILACLLVAEMVAREGQPVRTLLERLYGQVGRFVTKRENITLAPEIEAVFADKLKATPAVIAGVKLKETVTIDGTKFLLEDGSWLLFRKSGTEPVVRLYAEAPSEERLKELLAAGRKLILE</sequence>
<evidence type="ECO:0000313" key="11">
    <source>
        <dbReference type="EMBL" id="ACM21394.1"/>
    </source>
</evidence>
<evidence type="ECO:0000259" key="9">
    <source>
        <dbReference type="Pfam" id="PF02879"/>
    </source>
</evidence>
<dbReference type="HOGENOM" id="CLU_016950_7_1_7"/>
<protein>
    <submittedName>
        <fullName evidence="11">Phosphoglucomutase/phosphomannomutase family protein</fullName>
    </submittedName>
</protein>
<dbReference type="InterPro" id="IPR016055">
    <property type="entry name" value="A-D-PHexomutase_a/b/a-I/II/III"/>
</dbReference>
<dbReference type="Pfam" id="PF02878">
    <property type="entry name" value="PGM_PMM_I"/>
    <property type="match status" value="1"/>
</dbReference>
<name>B9M3H3_GEODF</name>
<dbReference type="Proteomes" id="UP000007721">
    <property type="component" value="Chromosome"/>
</dbReference>
<dbReference type="Pfam" id="PF02880">
    <property type="entry name" value="PGM_PMM_III"/>
    <property type="match status" value="1"/>
</dbReference>
<feature type="domain" description="Alpha-D-phosphohexomutase alpha/beta/alpha" evidence="10">
    <location>
        <begin position="270"/>
        <end position="378"/>
    </location>
</feature>
<keyword evidence="12" id="KW-1185">Reference proteome</keyword>
<dbReference type="GO" id="GO:0006166">
    <property type="term" value="P:purine ribonucleoside salvage"/>
    <property type="evidence" value="ECO:0007669"/>
    <property type="project" value="TreeGrafter"/>
</dbReference>
<dbReference type="Gene3D" id="3.30.310.50">
    <property type="entry name" value="Alpha-D-phosphohexomutase, C-terminal domain"/>
    <property type="match status" value="1"/>
</dbReference>
<dbReference type="OrthoDB" id="9806956at2"/>
<dbReference type="GO" id="GO:0005975">
    <property type="term" value="P:carbohydrate metabolic process"/>
    <property type="evidence" value="ECO:0007669"/>
    <property type="project" value="InterPro"/>
</dbReference>
<dbReference type="InterPro" id="IPR005843">
    <property type="entry name" value="A-D-PHexomutase_C"/>
</dbReference>
<dbReference type="eggNOG" id="COG1109">
    <property type="taxonomic scope" value="Bacteria"/>
</dbReference>
<dbReference type="InterPro" id="IPR005846">
    <property type="entry name" value="A-D-PHexomutase_a/b/a-III"/>
</dbReference>
<evidence type="ECO:0000259" key="8">
    <source>
        <dbReference type="Pfam" id="PF02878"/>
    </source>
</evidence>
<dbReference type="Pfam" id="PF00408">
    <property type="entry name" value="PGM_PMM_IV"/>
    <property type="match status" value="1"/>
</dbReference>
<evidence type="ECO:0000313" key="12">
    <source>
        <dbReference type="Proteomes" id="UP000007721"/>
    </source>
</evidence>
<evidence type="ECO:0000256" key="4">
    <source>
        <dbReference type="ARBA" id="ARBA00022723"/>
    </source>
</evidence>
<evidence type="ECO:0000256" key="2">
    <source>
        <dbReference type="ARBA" id="ARBA00010231"/>
    </source>
</evidence>
<evidence type="ECO:0000256" key="3">
    <source>
        <dbReference type="ARBA" id="ARBA00022553"/>
    </source>
</evidence>
<comment type="cofactor">
    <cofactor evidence="1">
        <name>Mg(2+)</name>
        <dbReference type="ChEBI" id="CHEBI:18420"/>
    </cofactor>
</comment>
<accession>B9M3H3</accession>
<proteinExistence type="inferred from homology"/>
<evidence type="ECO:0000259" key="7">
    <source>
        <dbReference type="Pfam" id="PF00408"/>
    </source>
</evidence>
<dbReference type="EMBL" id="CP001390">
    <property type="protein sequence ID" value="ACM21394.1"/>
    <property type="molecule type" value="Genomic_DNA"/>
</dbReference>
<keyword evidence="3" id="KW-0597">Phosphoprotein</keyword>
<feature type="domain" description="Alpha-D-phosphohexomutase alpha/beta/alpha" evidence="8">
    <location>
        <begin position="4"/>
        <end position="136"/>
    </location>
</feature>
<dbReference type="SUPFAM" id="SSF55957">
    <property type="entry name" value="Phosphoglucomutase, C-terminal domain"/>
    <property type="match status" value="1"/>
</dbReference>
<dbReference type="AlphaFoldDB" id="B9M3H3"/>
<dbReference type="Gene3D" id="3.40.120.10">
    <property type="entry name" value="Alpha-D-Glucose-1,6-Bisphosphate, subunit A, domain 3"/>
    <property type="match status" value="3"/>
</dbReference>
<feature type="domain" description="Alpha-D-phosphohexomutase alpha/beta/alpha" evidence="9">
    <location>
        <begin position="165"/>
        <end position="265"/>
    </location>
</feature>
<dbReference type="PANTHER" id="PTHR45745:SF1">
    <property type="entry name" value="PHOSPHOGLUCOMUTASE 2B-RELATED"/>
    <property type="match status" value="1"/>
</dbReference>
<dbReference type="GO" id="GO:0008973">
    <property type="term" value="F:phosphopentomutase activity"/>
    <property type="evidence" value="ECO:0007669"/>
    <property type="project" value="TreeGrafter"/>
</dbReference>
<dbReference type="InterPro" id="IPR005845">
    <property type="entry name" value="A-D-PHexomutase_a/b/a-II"/>
</dbReference>
<evidence type="ECO:0000256" key="6">
    <source>
        <dbReference type="ARBA" id="ARBA00023235"/>
    </source>
</evidence>
<dbReference type="SUPFAM" id="SSF53738">
    <property type="entry name" value="Phosphoglucomutase, first 3 domains"/>
    <property type="match status" value="3"/>
</dbReference>
<feature type="domain" description="Alpha-D-phosphohexomutase C-terminal" evidence="7">
    <location>
        <begin position="406"/>
        <end position="464"/>
    </location>
</feature>
<keyword evidence="5" id="KW-0460">Magnesium</keyword>